<comment type="function">
    <text evidence="6">Clathrin is the major protein of the polyhedral coat of coated pits and vesicles.</text>
</comment>
<comment type="subcellular location">
    <subcellularLocation>
        <location evidence="1 6">Cytoplasmic vesicle membrane</location>
        <topology evidence="1 6">Peripheral membrane protein</topology>
        <orientation evidence="1 6">Cytoplasmic side</orientation>
    </subcellularLocation>
    <subcellularLocation>
        <location evidence="6">Membrane</location>
        <location evidence="6">Coated pit</location>
        <topology evidence="6">Peripheral membrane protein</topology>
        <orientation evidence="6">Cytoplasmic side</orientation>
    </subcellularLocation>
    <text evidence="6">Cytoplasmic face of coated pits and vesicles.</text>
</comment>
<keyword evidence="3 6" id="KW-0472">Membrane</keyword>
<evidence type="ECO:0000256" key="5">
    <source>
        <dbReference type="ARBA" id="ARBA00023329"/>
    </source>
</evidence>
<evidence type="ECO:0000256" key="3">
    <source>
        <dbReference type="ARBA" id="ARBA00023136"/>
    </source>
</evidence>
<dbReference type="GO" id="GO:0005198">
    <property type="term" value="F:structural molecule activity"/>
    <property type="evidence" value="ECO:0007669"/>
    <property type="project" value="InterPro"/>
</dbReference>
<dbReference type="GO" id="GO:0030130">
    <property type="term" value="C:clathrin coat of trans-Golgi network vesicle"/>
    <property type="evidence" value="ECO:0007669"/>
    <property type="project" value="InterPro"/>
</dbReference>
<keyword evidence="4 6" id="KW-0168">Coated pit</keyword>
<evidence type="ECO:0000256" key="1">
    <source>
        <dbReference type="ARBA" id="ARBA00004180"/>
    </source>
</evidence>
<dbReference type="Pfam" id="PF01086">
    <property type="entry name" value="Clathrin_lg_ch"/>
    <property type="match status" value="1"/>
</dbReference>
<keyword evidence="8" id="KW-1185">Reference proteome</keyword>
<proteinExistence type="inferred from homology"/>
<dbReference type="AlphaFoldDB" id="A0A3P7RN32"/>
<evidence type="ECO:0000256" key="2">
    <source>
        <dbReference type="ARBA" id="ARBA00005263"/>
    </source>
</evidence>
<dbReference type="EMBL" id="UYRT01099410">
    <property type="protein sequence ID" value="VDN42139.1"/>
    <property type="molecule type" value="Genomic_DNA"/>
</dbReference>
<comment type="similarity">
    <text evidence="2 6">Belongs to the clathrin light chain family.</text>
</comment>
<dbReference type="GO" id="GO:0006886">
    <property type="term" value="P:intracellular protein transport"/>
    <property type="evidence" value="ECO:0007669"/>
    <property type="project" value="InterPro"/>
</dbReference>
<protein>
    <recommendedName>
        <fullName evidence="6">Clathrin light chain</fullName>
    </recommendedName>
</protein>
<accession>A0A3P7RN32</accession>
<dbReference type="OrthoDB" id="5512at2759"/>
<organism evidence="7 8">
    <name type="scientific">Gongylonema pulchrum</name>
    <dbReference type="NCBI Taxonomy" id="637853"/>
    <lineage>
        <taxon>Eukaryota</taxon>
        <taxon>Metazoa</taxon>
        <taxon>Ecdysozoa</taxon>
        <taxon>Nematoda</taxon>
        <taxon>Chromadorea</taxon>
        <taxon>Rhabditida</taxon>
        <taxon>Spirurina</taxon>
        <taxon>Spiruromorpha</taxon>
        <taxon>Spiruroidea</taxon>
        <taxon>Gongylonematidae</taxon>
        <taxon>Gongylonema</taxon>
    </lineage>
</organism>
<dbReference type="GO" id="GO:0016192">
    <property type="term" value="P:vesicle-mediated transport"/>
    <property type="evidence" value="ECO:0007669"/>
    <property type="project" value="InterPro"/>
</dbReference>
<dbReference type="Proteomes" id="UP000271098">
    <property type="component" value="Unassembled WGS sequence"/>
</dbReference>
<evidence type="ECO:0000313" key="7">
    <source>
        <dbReference type="EMBL" id="VDN42139.1"/>
    </source>
</evidence>
<name>A0A3P7RN32_9BILA</name>
<sequence length="42" mass="4911">MKEGEEWDRIAKLCEFNSKNSRSTSDLSRLKSILLQLKTPKE</sequence>
<keyword evidence="5 6" id="KW-0968">Cytoplasmic vesicle</keyword>
<evidence type="ECO:0000313" key="8">
    <source>
        <dbReference type="Proteomes" id="UP000271098"/>
    </source>
</evidence>
<dbReference type="InterPro" id="IPR000996">
    <property type="entry name" value="Clathrin_L-chain"/>
</dbReference>
<gene>
    <name evidence="7" type="ORF">GPUH_LOCUS23913</name>
</gene>
<evidence type="ECO:0000256" key="6">
    <source>
        <dbReference type="RuleBase" id="RU363137"/>
    </source>
</evidence>
<reference evidence="7 8" key="1">
    <citation type="submission" date="2018-11" db="EMBL/GenBank/DDBJ databases">
        <authorList>
            <consortium name="Pathogen Informatics"/>
        </authorList>
    </citation>
    <scope>NUCLEOTIDE SEQUENCE [LARGE SCALE GENOMIC DNA]</scope>
</reference>
<evidence type="ECO:0000256" key="4">
    <source>
        <dbReference type="ARBA" id="ARBA00023176"/>
    </source>
</evidence>
<dbReference type="GO" id="GO:0030132">
    <property type="term" value="C:clathrin coat of coated pit"/>
    <property type="evidence" value="ECO:0007669"/>
    <property type="project" value="InterPro"/>
</dbReference>